<accession>A0A1I2UNM5</accession>
<organism evidence="1 2">
    <name type="scientific">Desulfotruncus arcticus DSM 17038</name>
    <dbReference type="NCBI Taxonomy" id="1121424"/>
    <lineage>
        <taxon>Bacteria</taxon>
        <taxon>Bacillati</taxon>
        <taxon>Bacillota</taxon>
        <taxon>Clostridia</taxon>
        <taxon>Eubacteriales</taxon>
        <taxon>Desulfallaceae</taxon>
        <taxon>Desulfotruncus</taxon>
    </lineage>
</organism>
<dbReference type="AlphaFoldDB" id="A0A1I2UNM5"/>
<name>A0A1I2UNM5_9FIRM</name>
<reference evidence="2" key="1">
    <citation type="submission" date="2016-10" db="EMBL/GenBank/DDBJ databases">
        <authorList>
            <person name="Varghese N."/>
            <person name="Submissions S."/>
        </authorList>
    </citation>
    <scope>NUCLEOTIDE SEQUENCE [LARGE SCALE GENOMIC DNA]</scope>
    <source>
        <strain evidence="2">DSM 17038</strain>
    </source>
</reference>
<protein>
    <submittedName>
        <fullName evidence="1">Uncharacterized protein</fullName>
    </submittedName>
</protein>
<evidence type="ECO:0000313" key="2">
    <source>
        <dbReference type="Proteomes" id="UP000199337"/>
    </source>
</evidence>
<dbReference type="EMBL" id="FOOX01000009">
    <property type="protein sequence ID" value="SFG77899.1"/>
    <property type="molecule type" value="Genomic_DNA"/>
</dbReference>
<evidence type="ECO:0000313" key="1">
    <source>
        <dbReference type="EMBL" id="SFG77899.1"/>
    </source>
</evidence>
<dbReference type="Proteomes" id="UP000199337">
    <property type="component" value="Unassembled WGS sequence"/>
</dbReference>
<gene>
    <name evidence="1" type="ORF">SAMN05660649_02687</name>
</gene>
<proteinExistence type="predicted"/>
<dbReference type="RefSeq" id="WP_092471893.1">
    <property type="nucleotide sequence ID" value="NZ_FOOX01000009.1"/>
</dbReference>
<dbReference type="OrthoDB" id="1808643at2"/>
<keyword evidence="2" id="KW-1185">Reference proteome</keyword>
<sequence length="79" mass="9107">MSAYHIAVRVDKDNSIDPSYIVHYRVTDEGRLIGDGIVQYHRLAEHNDLPINENIPQGTREQVKNKIAQSVNDYINQIF</sequence>